<reference evidence="1 2" key="1">
    <citation type="submission" date="2021-07" db="EMBL/GenBank/DDBJ databases">
        <authorList>
            <consortium name="Genoscope - CEA"/>
            <person name="William W."/>
        </authorList>
    </citation>
    <scope>NUCLEOTIDE SEQUENCE [LARGE SCALE GENOMIC DNA]</scope>
</reference>
<protein>
    <submittedName>
        <fullName evidence="1">Uncharacterized protein</fullName>
    </submittedName>
</protein>
<dbReference type="Gramene" id="A06p26080.2_BraZ1">
    <property type="protein sequence ID" value="A06p26080.2_BraZ1.CDS"/>
    <property type="gene ID" value="A06g26080.2_BraZ1"/>
</dbReference>
<gene>
    <name evidence="1" type="ORF">BRAPAZ1V2_A06P26080.2</name>
</gene>
<organism evidence="1 2">
    <name type="scientific">Brassica campestris</name>
    <name type="common">Field mustard</name>
    <dbReference type="NCBI Taxonomy" id="3711"/>
    <lineage>
        <taxon>Eukaryota</taxon>
        <taxon>Viridiplantae</taxon>
        <taxon>Streptophyta</taxon>
        <taxon>Embryophyta</taxon>
        <taxon>Tracheophyta</taxon>
        <taxon>Spermatophyta</taxon>
        <taxon>Magnoliopsida</taxon>
        <taxon>eudicotyledons</taxon>
        <taxon>Gunneridae</taxon>
        <taxon>Pentapetalae</taxon>
        <taxon>rosids</taxon>
        <taxon>malvids</taxon>
        <taxon>Brassicales</taxon>
        <taxon>Brassicaceae</taxon>
        <taxon>Brassiceae</taxon>
        <taxon>Brassica</taxon>
    </lineage>
</organism>
<sequence length="68" mass="7261">MGECAKIGRGCTAMYGSVRTEHVKEALCNLRVLGEGPGRLESRRHQEGIKKMLCGGKQPMGASLCVIG</sequence>
<dbReference type="EMBL" id="LS974622">
    <property type="protein sequence ID" value="CAG7870368.1"/>
    <property type="molecule type" value="Genomic_DNA"/>
</dbReference>
<dbReference type="AlphaFoldDB" id="A0A8D9DBH7"/>
<proteinExistence type="predicted"/>
<evidence type="ECO:0000313" key="1">
    <source>
        <dbReference type="EMBL" id="CAG7870368.1"/>
    </source>
</evidence>
<name>A0A8D9DBH7_BRACM</name>
<accession>A0A8D9DBH7</accession>
<dbReference type="Proteomes" id="UP000694005">
    <property type="component" value="Chromosome A06"/>
</dbReference>
<evidence type="ECO:0000313" key="2">
    <source>
        <dbReference type="Proteomes" id="UP000694005"/>
    </source>
</evidence>